<evidence type="ECO:0000256" key="7">
    <source>
        <dbReference type="ARBA" id="ARBA00023136"/>
    </source>
</evidence>
<dbReference type="EMBL" id="JAUJYN010000002">
    <property type="protein sequence ID" value="KAK1278563.1"/>
    <property type="molecule type" value="Genomic_DNA"/>
</dbReference>
<keyword evidence="9" id="KW-0460">Magnesium</keyword>
<keyword evidence="11" id="KW-1185">Reference proteome</keyword>
<dbReference type="InterPro" id="IPR008521">
    <property type="entry name" value="Mg_trans_NIPA"/>
</dbReference>
<evidence type="ECO:0000256" key="9">
    <source>
        <dbReference type="RuleBase" id="RU363078"/>
    </source>
</evidence>
<comment type="subunit">
    <text evidence="3 9">Homodimer.</text>
</comment>
<comment type="similarity">
    <text evidence="2 9">Belongs to the NIPA (TC 2.A.7) family.</text>
</comment>
<evidence type="ECO:0000256" key="3">
    <source>
        <dbReference type="ARBA" id="ARBA00011738"/>
    </source>
</evidence>
<comment type="caution">
    <text evidence="10">The sequence shown here is derived from an EMBL/GenBank/DDBJ whole genome shotgun (WGS) entry which is preliminary data.</text>
</comment>
<keyword evidence="9" id="KW-0813">Transport</keyword>
<name>A0AAV9BP63_ACOGR</name>
<feature type="transmembrane region" description="Helical" evidence="9">
    <location>
        <begin position="155"/>
        <end position="176"/>
    </location>
</feature>
<evidence type="ECO:0000313" key="10">
    <source>
        <dbReference type="EMBL" id="KAK1278563.1"/>
    </source>
</evidence>
<keyword evidence="9" id="KW-1003">Cell membrane</keyword>
<dbReference type="Pfam" id="PF05653">
    <property type="entry name" value="Mg_trans_NIPA"/>
    <property type="match status" value="1"/>
</dbReference>
<evidence type="ECO:0000256" key="2">
    <source>
        <dbReference type="ARBA" id="ARBA00007001"/>
    </source>
</evidence>
<evidence type="ECO:0000256" key="5">
    <source>
        <dbReference type="ARBA" id="ARBA00022753"/>
    </source>
</evidence>
<reference evidence="10" key="2">
    <citation type="submission" date="2023-06" db="EMBL/GenBank/DDBJ databases">
        <authorList>
            <person name="Ma L."/>
            <person name="Liu K.-W."/>
            <person name="Li Z."/>
            <person name="Hsiao Y.-Y."/>
            <person name="Qi Y."/>
            <person name="Fu T."/>
            <person name="Tang G."/>
            <person name="Zhang D."/>
            <person name="Sun W.-H."/>
            <person name="Liu D.-K."/>
            <person name="Li Y."/>
            <person name="Chen G.-Z."/>
            <person name="Liu X.-D."/>
            <person name="Liao X.-Y."/>
            <person name="Jiang Y.-T."/>
            <person name="Yu X."/>
            <person name="Hao Y."/>
            <person name="Huang J."/>
            <person name="Zhao X.-W."/>
            <person name="Ke S."/>
            <person name="Chen Y.-Y."/>
            <person name="Wu W.-L."/>
            <person name="Hsu J.-L."/>
            <person name="Lin Y.-F."/>
            <person name="Huang M.-D."/>
            <person name="Li C.-Y."/>
            <person name="Huang L."/>
            <person name="Wang Z.-W."/>
            <person name="Zhao X."/>
            <person name="Zhong W.-Y."/>
            <person name="Peng D.-H."/>
            <person name="Ahmad S."/>
            <person name="Lan S."/>
            <person name="Zhang J.-S."/>
            <person name="Tsai W.-C."/>
            <person name="Van De Peer Y."/>
            <person name="Liu Z.-J."/>
        </authorList>
    </citation>
    <scope>NUCLEOTIDE SEQUENCE</scope>
    <source>
        <strain evidence="10">SCP</strain>
        <tissue evidence="10">Leaves</tissue>
    </source>
</reference>
<dbReference type="SUPFAM" id="SSF103481">
    <property type="entry name" value="Multidrug resistance efflux transporter EmrE"/>
    <property type="match status" value="1"/>
</dbReference>
<evidence type="ECO:0000256" key="6">
    <source>
        <dbReference type="ARBA" id="ARBA00022989"/>
    </source>
</evidence>
<comment type="caution">
    <text evidence="9">Lacks conserved residue(s) required for the propagation of feature annotation.</text>
</comment>
<dbReference type="GO" id="GO:0005769">
    <property type="term" value="C:early endosome"/>
    <property type="evidence" value="ECO:0007669"/>
    <property type="project" value="UniProtKB-SubCell"/>
</dbReference>
<sequence length="179" mass="19644">MIQSILISYDLSFVSGLCIDVRINIVRSGIDISQRYVSLTIFVFLYNSVIVGEAANFIAYAFAPAVLVTPLGALSIIVSAVLAHFILKEKLHYLGILGCVMCIAGSVVIVIHAPQERSITSVQEIWNLATQTGLLTFACLFSCGYYLFSVCILTFSLVNLLCGDCLVIFQLSYSMWHQS</sequence>
<dbReference type="PANTHER" id="PTHR12570">
    <property type="match status" value="1"/>
</dbReference>
<gene>
    <name evidence="10" type="ORF">QJS04_geneDACA007411</name>
</gene>
<keyword evidence="6 9" id="KW-1133">Transmembrane helix</keyword>
<feature type="transmembrane region" description="Helical" evidence="9">
    <location>
        <begin position="6"/>
        <end position="25"/>
    </location>
</feature>
<dbReference type="Proteomes" id="UP001179952">
    <property type="component" value="Unassembled WGS sequence"/>
</dbReference>
<protein>
    <recommendedName>
        <fullName evidence="9">Probable magnesium transporter</fullName>
    </recommendedName>
</protein>
<comment type="subcellular location">
    <subcellularLocation>
        <location evidence="9">Cell membrane</location>
        <topology evidence="9">Multi-pass membrane protein</topology>
    </subcellularLocation>
    <subcellularLocation>
        <location evidence="9">Early endosome</location>
    </subcellularLocation>
    <subcellularLocation>
        <location evidence="1">Membrane</location>
        <topology evidence="1">Multi-pass membrane protein</topology>
    </subcellularLocation>
</comment>
<dbReference type="InterPro" id="IPR037185">
    <property type="entry name" value="EmrE-like"/>
</dbReference>
<feature type="transmembrane region" description="Helical" evidence="9">
    <location>
        <begin position="65"/>
        <end position="87"/>
    </location>
</feature>
<reference evidence="10" key="1">
    <citation type="journal article" date="2023" name="Nat. Commun.">
        <title>Diploid and tetraploid genomes of Acorus and the evolution of monocots.</title>
        <authorList>
            <person name="Ma L."/>
            <person name="Liu K.W."/>
            <person name="Li Z."/>
            <person name="Hsiao Y.Y."/>
            <person name="Qi Y."/>
            <person name="Fu T."/>
            <person name="Tang G.D."/>
            <person name="Zhang D."/>
            <person name="Sun W.H."/>
            <person name="Liu D.K."/>
            <person name="Li Y."/>
            <person name="Chen G.Z."/>
            <person name="Liu X.D."/>
            <person name="Liao X.Y."/>
            <person name="Jiang Y.T."/>
            <person name="Yu X."/>
            <person name="Hao Y."/>
            <person name="Huang J."/>
            <person name="Zhao X.W."/>
            <person name="Ke S."/>
            <person name="Chen Y.Y."/>
            <person name="Wu W.L."/>
            <person name="Hsu J.L."/>
            <person name="Lin Y.F."/>
            <person name="Huang M.D."/>
            <person name="Li C.Y."/>
            <person name="Huang L."/>
            <person name="Wang Z.W."/>
            <person name="Zhao X."/>
            <person name="Zhong W.Y."/>
            <person name="Peng D.H."/>
            <person name="Ahmad S."/>
            <person name="Lan S."/>
            <person name="Zhang J.S."/>
            <person name="Tsai W.C."/>
            <person name="Van de Peer Y."/>
            <person name="Liu Z.J."/>
        </authorList>
    </citation>
    <scope>NUCLEOTIDE SEQUENCE</scope>
    <source>
        <strain evidence="10">SCP</strain>
    </source>
</reference>
<dbReference type="PANTHER" id="PTHR12570:SF19">
    <property type="entry name" value="MAGNESIUM TRANSPORTER-RELATED"/>
    <property type="match status" value="1"/>
</dbReference>
<evidence type="ECO:0000256" key="1">
    <source>
        <dbReference type="ARBA" id="ARBA00004141"/>
    </source>
</evidence>
<accession>A0AAV9BP63</accession>
<feature type="transmembrane region" description="Helical" evidence="9">
    <location>
        <begin position="37"/>
        <end position="59"/>
    </location>
</feature>
<evidence type="ECO:0000256" key="8">
    <source>
        <dbReference type="ARBA" id="ARBA00025284"/>
    </source>
</evidence>
<keyword evidence="7 9" id="KW-0472">Membrane</keyword>
<comment type="function">
    <text evidence="8 9">Acts as a Mg(2+) transporter. Can also transport other divalent cations such as Fe(2+), Sr(2+), Ba(2+), Mn(2+) and Co(2+) but to a much less extent than Mg(2+).</text>
</comment>
<dbReference type="GO" id="GO:0015095">
    <property type="term" value="F:magnesium ion transmembrane transporter activity"/>
    <property type="evidence" value="ECO:0007669"/>
    <property type="project" value="UniProtKB-UniRule"/>
</dbReference>
<feature type="transmembrane region" description="Helical" evidence="9">
    <location>
        <begin position="94"/>
        <end position="113"/>
    </location>
</feature>
<dbReference type="AlphaFoldDB" id="A0AAV9BP63"/>
<dbReference type="GO" id="GO:0005886">
    <property type="term" value="C:plasma membrane"/>
    <property type="evidence" value="ECO:0007669"/>
    <property type="project" value="UniProtKB-SubCell"/>
</dbReference>
<keyword evidence="9" id="KW-0406">Ion transport</keyword>
<evidence type="ECO:0000256" key="4">
    <source>
        <dbReference type="ARBA" id="ARBA00022692"/>
    </source>
</evidence>
<proteinExistence type="inferred from homology"/>
<keyword evidence="5 9" id="KW-0967">Endosome</keyword>
<evidence type="ECO:0000313" key="11">
    <source>
        <dbReference type="Proteomes" id="UP001179952"/>
    </source>
</evidence>
<organism evidence="10 11">
    <name type="scientific">Acorus gramineus</name>
    <name type="common">Dwarf sweet flag</name>
    <dbReference type="NCBI Taxonomy" id="55184"/>
    <lineage>
        <taxon>Eukaryota</taxon>
        <taxon>Viridiplantae</taxon>
        <taxon>Streptophyta</taxon>
        <taxon>Embryophyta</taxon>
        <taxon>Tracheophyta</taxon>
        <taxon>Spermatophyta</taxon>
        <taxon>Magnoliopsida</taxon>
        <taxon>Liliopsida</taxon>
        <taxon>Acoraceae</taxon>
        <taxon>Acorus</taxon>
    </lineage>
</organism>
<keyword evidence="4 9" id="KW-0812">Transmembrane</keyword>
<feature type="transmembrane region" description="Helical" evidence="9">
    <location>
        <begin position="125"/>
        <end position="148"/>
    </location>
</feature>